<evidence type="ECO:0000256" key="6">
    <source>
        <dbReference type="SAM" id="Phobius"/>
    </source>
</evidence>
<keyword evidence="3 6" id="KW-1133">Transmembrane helix</keyword>
<evidence type="ECO:0000256" key="4">
    <source>
        <dbReference type="ARBA" id="ARBA00023136"/>
    </source>
</evidence>
<reference evidence="8" key="2">
    <citation type="journal article" date="2021" name="PeerJ">
        <title>Extensive microbial diversity within the chicken gut microbiome revealed by metagenomics and culture.</title>
        <authorList>
            <person name="Gilroy R."/>
            <person name="Ravi A."/>
            <person name="Getino M."/>
            <person name="Pursley I."/>
            <person name="Horton D.L."/>
            <person name="Alikhan N.F."/>
            <person name="Baker D."/>
            <person name="Gharbi K."/>
            <person name="Hall N."/>
            <person name="Watson M."/>
            <person name="Adriaenssens E.M."/>
            <person name="Foster-Nyarko E."/>
            <person name="Jarju S."/>
            <person name="Secka A."/>
            <person name="Antonio M."/>
            <person name="Oren A."/>
            <person name="Chaudhuri R.R."/>
            <person name="La Ragione R."/>
            <person name="Hildebrand F."/>
            <person name="Pallen M.J."/>
        </authorList>
    </citation>
    <scope>NUCLEOTIDE SEQUENCE</scope>
    <source>
        <strain evidence="8">ChiBcolR7-354</strain>
    </source>
</reference>
<evidence type="ECO:0000313" key="8">
    <source>
        <dbReference type="EMBL" id="HIQ77712.1"/>
    </source>
</evidence>
<keyword evidence="2 6" id="KW-0812">Transmembrane</keyword>
<evidence type="ECO:0000256" key="1">
    <source>
        <dbReference type="ARBA" id="ARBA00004141"/>
    </source>
</evidence>
<comment type="subcellular location">
    <subcellularLocation>
        <location evidence="1">Membrane</location>
        <topology evidence="1">Multi-pass membrane protein</topology>
    </subcellularLocation>
</comment>
<feature type="transmembrane region" description="Helical" evidence="6">
    <location>
        <begin position="100"/>
        <end position="116"/>
    </location>
</feature>
<organism evidence="8 9">
    <name type="scientific">Candidatus Scatomorpha intestinavium</name>
    <dbReference type="NCBI Taxonomy" id="2840922"/>
    <lineage>
        <taxon>Bacteria</taxon>
        <taxon>Bacillati</taxon>
        <taxon>Bacillota</taxon>
        <taxon>Clostridia</taxon>
        <taxon>Eubacteriales</taxon>
        <taxon>Candidatus Scatomorpha</taxon>
    </lineage>
</organism>
<evidence type="ECO:0000313" key="9">
    <source>
        <dbReference type="Proteomes" id="UP000824262"/>
    </source>
</evidence>
<reference evidence="8" key="1">
    <citation type="submission" date="2020-10" db="EMBL/GenBank/DDBJ databases">
        <authorList>
            <person name="Gilroy R."/>
        </authorList>
    </citation>
    <scope>NUCLEOTIDE SEQUENCE</scope>
    <source>
        <strain evidence="8">ChiBcolR7-354</strain>
    </source>
</reference>
<feature type="transmembrane region" description="Helical" evidence="6">
    <location>
        <begin position="148"/>
        <end position="169"/>
    </location>
</feature>
<name>A0A9D0ZBR4_9FIRM</name>
<dbReference type="InterPro" id="IPR026870">
    <property type="entry name" value="Zinc_ribbon_dom"/>
</dbReference>
<dbReference type="AlphaFoldDB" id="A0A9D0ZBR4"/>
<feature type="compositionally biased region" description="Polar residues" evidence="5">
    <location>
        <begin position="42"/>
        <end position="53"/>
    </location>
</feature>
<feature type="domain" description="Zinc-ribbon" evidence="7">
    <location>
        <begin position="3"/>
        <end position="22"/>
    </location>
</feature>
<keyword evidence="4 6" id="KW-0472">Membrane</keyword>
<feature type="region of interest" description="Disordered" evidence="5">
    <location>
        <begin position="26"/>
        <end position="53"/>
    </location>
</feature>
<evidence type="ECO:0000259" key="7">
    <source>
        <dbReference type="Pfam" id="PF13240"/>
    </source>
</evidence>
<evidence type="ECO:0000256" key="5">
    <source>
        <dbReference type="SAM" id="MobiDB-lite"/>
    </source>
</evidence>
<dbReference type="Pfam" id="PF09685">
    <property type="entry name" value="MamF_MmsF"/>
    <property type="match status" value="1"/>
</dbReference>
<dbReference type="EMBL" id="DVGA01000007">
    <property type="protein sequence ID" value="HIQ77712.1"/>
    <property type="molecule type" value="Genomic_DNA"/>
</dbReference>
<proteinExistence type="predicted"/>
<comment type="caution">
    <text evidence="8">The sequence shown here is derived from an EMBL/GenBank/DDBJ whole genome shotgun (WGS) entry which is preliminary data.</text>
</comment>
<protein>
    <recommendedName>
        <fullName evidence="7">Zinc-ribbon domain-containing protein</fullName>
    </recommendedName>
</protein>
<accession>A0A9D0ZBR4</accession>
<evidence type="ECO:0000256" key="3">
    <source>
        <dbReference type="ARBA" id="ARBA00022989"/>
    </source>
</evidence>
<sequence>MSYCQNCGAYIPDGEKTCLACGWSPDGGAQARAESRREENTSKSYAQSDTKRTYSYGTFTDEDAERAAEKTAKAREDERKAKRRAYANEYRADARENKNLAYLCYLGPLVLIPLLLKPNSAFLRYHCNQGIALTLFCILLSLCDWLPVIGGLAGLVGGICAIVWFCMGLSNVSKGRRRPLPVIGGIKILK</sequence>
<gene>
    <name evidence="8" type="ORF">IAB77_00460</name>
</gene>
<dbReference type="InterPro" id="IPR019109">
    <property type="entry name" value="MamF_MmsF"/>
</dbReference>
<dbReference type="Proteomes" id="UP000824262">
    <property type="component" value="Unassembled WGS sequence"/>
</dbReference>
<dbReference type="Pfam" id="PF13240">
    <property type="entry name" value="Zn_Ribbon_1"/>
    <property type="match status" value="1"/>
</dbReference>
<evidence type="ECO:0000256" key="2">
    <source>
        <dbReference type="ARBA" id="ARBA00022692"/>
    </source>
</evidence>